<evidence type="ECO:0000256" key="6">
    <source>
        <dbReference type="ARBA" id="ARBA00023069"/>
    </source>
</evidence>
<dbReference type="PANTHER" id="PTHR19960">
    <property type="entry name" value="TEKTIN"/>
    <property type="match status" value="1"/>
</dbReference>
<comment type="subcellular location">
    <subcellularLocation>
        <location evidence="1">Cytoplasm</location>
        <location evidence="1">Cytoskeleton</location>
        <location evidence="1">Flagellum axoneme</location>
    </subcellularLocation>
</comment>
<evidence type="ECO:0000256" key="11">
    <source>
        <dbReference type="SAM" id="Coils"/>
    </source>
</evidence>
<dbReference type="AlphaFoldDB" id="A0A7R9G0Q6"/>
<accession>A0A7R9G0Q6</accession>
<dbReference type="GO" id="GO:0060294">
    <property type="term" value="P:cilium movement involved in cell motility"/>
    <property type="evidence" value="ECO:0007669"/>
    <property type="project" value="InterPro"/>
</dbReference>
<dbReference type="GO" id="GO:0060271">
    <property type="term" value="P:cilium assembly"/>
    <property type="evidence" value="ECO:0007669"/>
    <property type="project" value="TreeGrafter"/>
</dbReference>
<dbReference type="GO" id="GO:0005929">
    <property type="term" value="C:cilium"/>
    <property type="evidence" value="ECO:0007669"/>
    <property type="project" value="UniProtKB-ARBA"/>
</dbReference>
<sequence>MSASSLVSSQSSPGTADTSNLLGISLQKMCVVPTVELNMTCALANYATEAVYKMAETQSLVIVPPPPARFTLTEWGLNNRRRYRLADDQQQLAERLIAESDRVREVTEEVTKLNKTEVDKKLRERITDIEFLKEENEKQKTECCLEEEALNTYKERLLDAIESLKENALKLCNKCIILREGRIGIDLCHDDVEKELVKEVQTIEGAQSLLMRALEQTKEQTRLLRSTKYFLDRDHQNKGTALKIDRQCEALQETSLNLSMYHGNAPLNPGNVTNDEWNEFCRKNIDRAAKEINNARPLRAYINTLLKQVIDDLWRQYHITNDAFKIRIEDTRRAKDKLEREHYEVKLKVAVSADVGMGLMETNHHFSEKHGVFADRFSIFQGPCYSIKINKFTPTPTACDYMQLDKSRITDAMCHGRNNTNIRLLHNVSEVIGHIAKLKRNDKNSITCDASGREESYMRLWAHWRRLEVHRGLQYLHWLTVPEMQYRVREWKITGYYLGTVHKVNDMMRNITKLEKAIAEKEGFMSLAHTRLGNRAHRPEMELCRDEVEAKLVAEVQQLGQNVTALQEMLAELIQAIRFYDDHRTYYIIIKICDDMQHTSCRLAGRCVSALGNQARISVYNGVVQYGWTLLSGSCPQTHVGVQDGFRSIITTEWGPGCVKSQQDITLCLTFVERGCFPALTGRHVMGGVPDARAQASLRYLLRVQIQLEEDINIKINSLKIDEVDCMTIRQAMDYHAY</sequence>
<evidence type="ECO:0000256" key="3">
    <source>
        <dbReference type="ARBA" id="ARBA00022490"/>
    </source>
</evidence>
<evidence type="ECO:0000256" key="9">
    <source>
        <dbReference type="ARBA" id="ARBA00039960"/>
    </source>
</evidence>
<keyword evidence="7" id="KW-0206">Cytoskeleton</keyword>
<name>A0A7R9G0Q6_TIMSH</name>
<feature type="coiled-coil region" evidence="11">
    <location>
        <begin position="321"/>
        <end position="348"/>
    </location>
</feature>
<keyword evidence="3" id="KW-0963">Cytoplasm</keyword>
<gene>
    <name evidence="12" type="ORF">TSIB3V08_LOCUS6684</name>
</gene>
<dbReference type="GO" id="GO:0015630">
    <property type="term" value="C:microtubule cytoskeleton"/>
    <property type="evidence" value="ECO:0007669"/>
    <property type="project" value="TreeGrafter"/>
</dbReference>
<dbReference type="Pfam" id="PF03148">
    <property type="entry name" value="Tektin"/>
    <property type="match status" value="3"/>
</dbReference>
<dbReference type="GO" id="GO:0005634">
    <property type="term" value="C:nucleus"/>
    <property type="evidence" value="ECO:0007669"/>
    <property type="project" value="TreeGrafter"/>
</dbReference>
<dbReference type="InterPro" id="IPR000435">
    <property type="entry name" value="Tektins"/>
</dbReference>
<comment type="function">
    <text evidence="10">Microtubule inner protein (MIP) part of the dynein-decorated doublet microtubules (DMTs) in cilia and flagellar axoneme. Forms filamentous polymers in the walls of ciliary and flagellar microtubules.</text>
</comment>
<keyword evidence="8" id="KW-0966">Cell projection</keyword>
<keyword evidence="6" id="KW-0969">Cilium</keyword>
<dbReference type="EMBL" id="OC002926">
    <property type="protein sequence ID" value="CAD7262579.1"/>
    <property type="molecule type" value="Genomic_DNA"/>
</dbReference>
<keyword evidence="4" id="KW-0282">Flagellum</keyword>
<dbReference type="PANTHER" id="PTHR19960:SF25">
    <property type="entry name" value="TEKTIN-1"/>
    <property type="match status" value="1"/>
</dbReference>
<evidence type="ECO:0000256" key="5">
    <source>
        <dbReference type="ARBA" id="ARBA00023054"/>
    </source>
</evidence>
<evidence type="ECO:0000256" key="1">
    <source>
        <dbReference type="ARBA" id="ARBA00004611"/>
    </source>
</evidence>
<dbReference type="PRINTS" id="PR00511">
    <property type="entry name" value="TEKTIN"/>
</dbReference>
<evidence type="ECO:0000256" key="4">
    <source>
        <dbReference type="ARBA" id="ARBA00022846"/>
    </source>
</evidence>
<feature type="coiled-coil region" evidence="11">
    <location>
        <begin position="122"/>
        <end position="174"/>
    </location>
</feature>
<proteinExistence type="inferred from homology"/>
<dbReference type="InterPro" id="IPR048256">
    <property type="entry name" value="Tektin-like"/>
</dbReference>
<comment type="similarity">
    <text evidence="2">Belongs to the tektin family.</text>
</comment>
<dbReference type="GO" id="GO:0005737">
    <property type="term" value="C:cytoplasm"/>
    <property type="evidence" value="ECO:0007669"/>
    <property type="project" value="UniProtKB-ARBA"/>
</dbReference>
<keyword evidence="5 11" id="KW-0175">Coiled coil</keyword>
<protein>
    <recommendedName>
        <fullName evidence="9">Tektin-1</fullName>
    </recommendedName>
</protein>
<evidence type="ECO:0000256" key="10">
    <source>
        <dbReference type="ARBA" id="ARBA00045224"/>
    </source>
</evidence>
<evidence type="ECO:0000256" key="7">
    <source>
        <dbReference type="ARBA" id="ARBA00023212"/>
    </source>
</evidence>
<organism evidence="12">
    <name type="scientific">Timema shepardi</name>
    <name type="common">Walking stick</name>
    <dbReference type="NCBI Taxonomy" id="629360"/>
    <lineage>
        <taxon>Eukaryota</taxon>
        <taxon>Metazoa</taxon>
        <taxon>Ecdysozoa</taxon>
        <taxon>Arthropoda</taxon>
        <taxon>Hexapoda</taxon>
        <taxon>Insecta</taxon>
        <taxon>Pterygota</taxon>
        <taxon>Neoptera</taxon>
        <taxon>Polyneoptera</taxon>
        <taxon>Phasmatodea</taxon>
        <taxon>Timematodea</taxon>
        <taxon>Timematoidea</taxon>
        <taxon>Timematidae</taxon>
        <taxon>Timema</taxon>
    </lineage>
</organism>
<evidence type="ECO:0000313" key="12">
    <source>
        <dbReference type="EMBL" id="CAD7262579.1"/>
    </source>
</evidence>
<reference evidence="12" key="1">
    <citation type="submission" date="2020-11" db="EMBL/GenBank/DDBJ databases">
        <authorList>
            <person name="Tran Van P."/>
        </authorList>
    </citation>
    <scope>NUCLEOTIDE SEQUENCE</scope>
</reference>
<evidence type="ECO:0000256" key="8">
    <source>
        <dbReference type="ARBA" id="ARBA00023273"/>
    </source>
</evidence>
<evidence type="ECO:0000256" key="2">
    <source>
        <dbReference type="ARBA" id="ARBA00007209"/>
    </source>
</evidence>